<evidence type="ECO:0000313" key="2">
    <source>
        <dbReference type="Proteomes" id="UP000192674"/>
    </source>
</evidence>
<sequence length="146" mass="16986">MLYHLTRRLLSVPAVLLRRDTAKDAELLVLRHENAVLRRQIPGQVRYEPADRFWFAALSSLLPRRRWQEIFPVQPATILAWHRTFIARKWDYSARRRRTGRPSTHATIKRLVLRLARETRAGDTGGSRANWLDSGIGSPHRLCGRS</sequence>
<keyword evidence="2" id="KW-1185">Reference proteome</keyword>
<protein>
    <recommendedName>
        <fullName evidence="3">Integrase</fullName>
    </recommendedName>
</protein>
<reference evidence="1 2" key="1">
    <citation type="submission" date="2017-04" db="EMBL/GenBank/DDBJ databases">
        <authorList>
            <person name="Afonso C.L."/>
            <person name="Miller P.J."/>
            <person name="Scott M.A."/>
            <person name="Spackman E."/>
            <person name="Goraichik I."/>
            <person name="Dimitrov K.M."/>
            <person name="Suarez D.L."/>
            <person name="Swayne D.E."/>
        </authorList>
    </citation>
    <scope>NUCLEOTIDE SEQUENCE [LARGE SCALE GENOMIC DNA]</scope>
    <source>
        <strain evidence="1 2">DSM 43828</strain>
    </source>
</reference>
<dbReference type="Proteomes" id="UP000192674">
    <property type="component" value="Unassembled WGS sequence"/>
</dbReference>
<accession>A0A1W2FZV0</accession>
<name>A0A1W2FZV0_KIBAR</name>
<dbReference type="EMBL" id="FWXV01000026">
    <property type="protein sequence ID" value="SMD27487.1"/>
    <property type="molecule type" value="Genomic_DNA"/>
</dbReference>
<proteinExistence type="predicted"/>
<dbReference type="AlphaFoldDB" id="A0A1W2FZV0"/>
<organism evidence="1 2">
    <name type="scientific">Kibdelosporangium aridum</name>
    <dbReference type="NCBI Taxonomy" id="2030"/>
    <lineage>
        <taxon>Bacteria</taxon>
        <taxon>Bacillati</taxon>
        <taxon>Actinomycetota</taxon>
        <taxon>Actinomycetes</taxon>
        <taxon>Pseudonocardiales</taxon>
        <taxon>Pseudonocardiaceae</taxon>
        <taxon>Kibdelosporangium</taxon>
    </lineage>
</organism>
<evidence type="ECO:0000313" key="1">
    <source>
        <dbReference type="EMBL" id="SMD27487.1"/>
    </source>
</evidence>
<evidence type="ECO:0008006" key="3">
    <source>
        <dbReference type="Google" id="ProtNLM"/>
    </source>
</evidence>
<gene>
    <name evidence="1" type="ORF">SAMN05661093_11094</name>
</gene>